<evidence type="ECO:0000256" key="7">
    <source>
        <dbReference type="ARBA" id="ARBA00023010"/>
    </source>
</evidence>
<dbReference type="InterPro" id="IPR022813">
    <property type="entry name" value="SecD/SecF_arch_bac"/>
</dbReference>
<dbReference type="GO" id="GO:0015450">
    <property type="term" value="F:protein-transporting ATPase activity"/>
    <property type="evidence" value="ECO:0007669"/>
    <property type="project" value="InterPro"/>
</dbReference>
<dbReference type="InterPro" id="IPR022646">
    <property type="entry name" value="SecD/SecF_CS"/>
</dbReference>
<feature type="transmembrane region" description="Helical" evidence="9">
    <location>
        <begin position="159"/>
        <end position="181"/>
    </location>
</feature>
<dbReference type="GO" id="GO:0043952">
    <property type="term" value="P:protein transport by the Sec complex"/>
    <property type="evidence" value="ECO:0007669"/>
    <property type="project" value="UniProtKB-UniRule"/>
</dbReference>
<feature type="transmembrane region" description="Helical" evidence="9">
    <location>
        <begin position="20"/>
        <end position="40"/>
    </location>
</feature>
<feature type="transmembrane region" description="Helical" evidence="9">
    <location>
        <begin position="238"/>
        <end position="256"/>
    </location>
</feature>
<dbReference type="PANTHER" id="PTHR30081">
    <property type="entry name" value="PROTEIN-EXPORT MEMBRANE PROTEIN SEC"/>
    <property type="match status" value="1"/>
</dbReference>
<evidence type="ECO:0000256" key="6">
    <source>
        <dbReference type="ARBA" id="ARBA00022989"/>
    </source>
</evidence>
<dbReference type="InterPro" id="IPR055344">
    <property type="entry name" value="SecD_SecF_C_bact"/>
</dbReference>
<dbReference type="InterPro" id="IPR022645">
    <property type="entry name" value="SecD/SecF_bac"/>
</dbReference>
<keyword evidence="4 9" id="KW-0812">Transmembrane</keyword>
<dbReference type="GO" id="GO:0006605">
    <property type="term" value="P:protein targeting"/>
    <property type="evidence" value="ECO:0007669"/>
    <property type="project" value="UniProtKB-UniRule"/>
</dbReference>
<dbReference type="Gene3D" id="1.20.1640.10">
    <property type="entry name" value="Multidrug efflux transporter AcrB transmembrane domain"/>
    <property type="match status" value="1"/>
</dbReference>
<organism evidence="11 12">
    <name type="scientific">Candidatus Avelusimicrobium gallicola</name>
    <dbReference type="NCBI Taxonomy" id="2562704"/>
    <lineage>
        <taxon>Bacteria</taxon>
        <taxon>Pseudomonadati</taxon>
        <taxon>Elusimicrobiota</taxon>
        <taxon>Elusimicrobia</taxon>
        <taxon>Elusimicrobiales</taxon>
        <taxon>Elusimicrobiaceae</taxon>
        <taxon>Candidatus Avelusimicrobium</taxon>
    </lineage>
</organism>
<dbReference type="InterPro" id="IPR048634">
    <property type="entry name" value="SecD_SecF_C"/>
</dbReference>
<dbReference type="Pfam" id="PF02355">
    <property type="entry name" value="SecD_SecF_C"/>
    <property type="match status" value="1"/>
</dbReference>
<name>A0A1Y4DH04_9BACT</name>
<dbReference type="AlphaFoldDB" id="A0A1Y4DH04"/>
<keyword evidence="5 9" id="KW-0653">Protein transport</keyword>
<evidence type="ECO:0000256" key="3">
    <source>
        <dbReference type="ARBA" id="ARBA00022475"/>
    </source>
</evidence>
<evidence type="ECO:0000256" key="9">
    <source>
        <dbReference type="HAMAP-Rule" id="MF_01464"/>
    </source>
</evidence>
<gene>
    <name evidence="9" type="primary">secF</name>
    <name evidence="11" type="ORF">B5F75_03690</name>
</gene>
<dbReference type="PRINTS" id="PR01755">
    <property type="entry name" value="SECFTRNLCASE"/>
</dbReference>
<evidence type="ECO:0000256" key="4">
    <source>
        <dbReference type="ARBA" id="ARBA00022692"/>
    </source>
</evidence>
<dbReference type="Pfam" id="PF07549">
    <property type="entry name" value="Sec_GG"/>
    <property type="match status" value="1"/>
</dbReference>
<dbReference type="NCBIfam" id="TIGR00916">
    <property type="entry name" value="2A0604s01"/>
    <property type="match status" value="1"/>
</dbReference>
<dbReference type="Proteomes" id="UP000196368">
    <property type="component" value="Unassembled WGS sequence"/>
</dbReference>
<feature type="transmembrane region" description="Helical" evidence="9">
    <location>
        <begin position="187"/>
        <end position="208"/>
    </location>
</feature>
<keyword evidence="8 9" id="KW-0472">Membrane</keyword>
<evidence type="ECO:0000313" key="12">
    <source>
        <dbReference type="Proteomes" id="UP000196368"/>
    </source>
</evidence>
<dbReference type="InterPro" id="IPR005665">
    <property type="entry name" value="SecF_bac"/>
</dbReference>
<evidence type="ECO:0000256" key="2">
    <source>
        <dbReference type="ARBA" id="ARBA00022448"/>
    </source>
</evidence>
<keyword evidence="6 9" id="KW-1133">Transmembrane helix</keyword>
<reference evidence="12" key="1">
    <citation type="submission" date="2017-04" db="EMBL/GenBank/DDBJ databases">
        <title>Function of individual gut microbiota members based on whole genome sequencing of pure cultures obtained from chicken caecum.</title>
        <authorList>
            <person name="Medvecky M."/>
            <person name="Cejkova D."/>
            <person name="Polansky O."/>
            <person name="Karasova D."/>
            <person name="Kubasova T."/>
            <person name="Cizek A."/>
            <person name="Rychlik I."/>
        </authorList>
    </citation>
    <scope>NUCLEOTIDE SEQUENCE [LARGE SCALE GENOMIC DNA]</scope>
    <source>
        <strain evidence="12">An273</strain>
    </source>
</reference>
<dbReference type="OrthoDB" id="9774769at2"/>
<dbReference type="NCBIfam" id="TIGR00966">
    <property type="entry name" value="transloc_SecF"/>
    <property type="match status" value="1"/>
</dbReference>
<feature type="transmembrane region" description="Helical" evidence="9">
    <location>
        <begin position="262"/>
        <end position="287"/>
    </location>
</feature>
<feature type="domain" description="Protein export membrane protein SecD/SecF C-terminal" evidence="10">
    <location>
        <begin position="108"/>
        <end position="290"/>
    </location>
</feature>
<accession>A0A1Y4DH04</accession>
<feature type="transmembrane region" description="Helical" evidence="9">
    <location>
        <begin position="135"/>
        <end position="152"/>
    </location>
</feature>
<comment type="subunit">
    <text evidence="9">Forms a complex with SecD. Part of the essential Sec protein translocation apparatus which comprises SecA, SecYEG and auxiliary proteins SecDF. Other proteins may also be involved.</text>
</comment>
<keyword evidence="2 9" id="KW-0813">Transport</keyword>
<evidence type="ECO:0000256" key="8">
    <source>
        <dbReference type="ARBA" id="ARBA00023136"/>
    </source>
</evidence>
<keyword evidence="7 9" id="KW-0811">Translocation</keyword>
<evidence type="ECO:0000259" key="10">
    <source>
        <dbReference type="Pfam" id="PF02355"/>
    </source>
</evidence>
<proteinExistence type="inferred from homology"/>
<comment type="similarity">
    <text evidence="9">Belongs to the SecD/SecF family. SecF subfamily.</text>
</comment>
<evidence type="ECO:0000256" key="5">
    <source>
        <dbReference type="ARBA" id="ARBA00022927"/>
    </source>
</evidence>
<protein>
    <recommendedName>
        <fullName evidence="9">Protein-export membrane protein SecF</fullName>
    </recommendedName>
</protein>
<keyword evidence="3 9" id="KW-1003">Cell membrane</keyword>
<dbReference type="SUPFAM" id="SSF82866">
    <property type="entry name" value="Multidrug efflux transporter AcrB transmembrane domain"/>
    <property type="match status" value="1"/>
</dbReference>
<comment type="caution">
    <text evidence="11">The sequence shown here is derived from an EMBL/GenBank/DDBJ whole genome shotgun (WGS) entry which is preliminary data.</text>
</comment>
<evidence type="ECO:0000313" key="11">
    <source>
        <dbReference type="EMBL" id="OUO56959.1"/>
    </source>
</evidence>
<sequence>MMLKLLPKTNIDFLKYRKAYYIFFALVLLGGVICFFTKGFNMGIDFTGGTMVQVKFDAPVEMSAIREALSATGTQSELQSFGDHSFAISEKSTSDEVGAVQARIEKALDTLNVPYTVLLTNSVGPAVGENMTERALWSILLSLVFIIIYVAFRFSNILWGVSGVIALFHDLFVMLFAFSLTQREIDLVVVAAFLTVAGFSINDTIVIFDRMRENIHLHPKLKFGELINLSINETLSRTIITTLTVIFAVVVLYLFGGEVINSFAFAMLVGCISGVYSTIALTTPLVYTWSHGEMNDGSNLNKTAAKLSAPVKREEAAAEGYAPKKTVTKIKRTRRNRK</sequence>
<dbReference type="HAMAP" id="MF_01464_B">
    <property type="entry name" value="SecF_B"/>
    <property type="match status" value="1"/>
</dbReference>
<evidence type="ECO:0000256" key="1">
    <source>
        <dbReference type="ARBA" id="ARBA00004651"/>
    </source>
</evidence>
<dbReference type="PANTHER" id="PTHR30081:SF8">
    <property type="entry name" value="PROTEIN TRANSLOCASE SUBUNIT SECF"/>
    <property type="match status" value="1"/>
</dbReference>
<dbReference type="EMBL" id="NFJD01000002">
    <property type="protein sequence ID" value="OUO56959.1"/>
    <property type="molecule type" value="Genomic_DNA"/>
</dbReference>
<dbReference type="GO" id="GO:0065002">
    <property type="term" value="P:intracellular protein transmembrane transport"/>
    <property type="evidence" value="ECO:0007669"/>
    <property type="project" value="UniProtKB-UniRule"/>
</dbReference>
<dbReference type="GO" id="GO:0005886">
    <property type="term" value="C:plasma membrane"/>
    <property type="evidence" value="ECO:0007669"/>
    <property type="project" value="UniProtKB-SubCell"/>
</dbReference>
<dbReference type="RefSeq" id="WP_087288064.1">
    <property type="nucleotide sequence ID" value="NZ_NFJD01000002.1"/>
</dbReference>
<comment type="subcellular location">
    <subcellularLocation>
        <location evidence="1 9">Cell membrane</location>
        <topology evidence="1 9">Multi-pass membrane protein</topology>
    </subcellularLocation>
</comment>
<comment type="function">
    <text evidence="9">Part of the Sec protein translocase complex. Interacts with the SecYEG preprotein conducting channel. SecDF uses the proton motive force (PMF) to complete protein translocation after the ATP-dependent function of SecA.</text>
</comment>
<keyword evidence="12" id="KW-1185">Reference proteome</keyword>